<dbReference type="HOGENOM" id="CLU_059689_2_0_5"/>
<evidence type="ECO:0000259" key="1">
    <source>
        <dbReference type="Pfam" id="PF13362"/>
    </source>
</evidence>
<dbReference type="EMBL" id="CP000747">
    <property type="protein sequence ID" value="ACG78822.1"/>
    <property type="molecule type" value="Genomic_DNA"/>
</dbReference>
<evidence type="ECO:0000313" key="3">
    <source>
        <dbReference type="EMBL" id="ACG78822.1"/>
    </source>
</evidence>
<dbReference type="InterPro" id="IPR034154">
    <property type="entry name" value="TOPRIM_DnaG/twinkle"/>
</dbReference>
<evidence type="ECO:0000259" key="2">
    <source>
        <dbReference type="Pfam" id="PF23639"/>
    </source>
</evidence>
<dbReference type="Pfam" id="PF13362">
    <property type="entry name" value="Toprim_3"/>
    <property type="match status" value="1"/>
</dbReference>
<feature type="domain" description="DUF7146" evidence="2">
    <location>
        <begin position="120"/>
        <end position="224"/>
    </location>
</feature>
<accession>B4RG09</accession>
<protein>
    <submittedName>
        <fullName evidence="3">Virulence-associated protein E</fullName>
    </submittedName>
</protein>
<dbReference type="Pfam" id="PF23639">
    <property type="entry name" value="DUF7146"/>
    <property type="match status" value="1"/>
</dbReference>
<dbReference type="InterPro" id="IPR055570">
    <property type="entry name" value="DUF7146"/>
</dbReference>
<sequence length="319" mass="33644">MSPGHERQGSPGGRVAWRRELPGAGAPVMIPTLAGVVRVLGGELYAGGRQASIAGPGHSSSDRSVSLRLTPDGRVLIHCFAGDDWRDVSALLLRSGLVDRSGRLIGSVPQEQATDRSLTERRRAAVELWDAGQPIAGTLSERHLWRRAIRRPGGERLRHCGLTPVLVYEGAGARRPALLALLTDAEDRPCGLEVTYLSASGDKALMRTPRKLVGLSPPGAAVRLDRAGDTLLVAEGVATALSASEVFGLPAWALLSAGRLQRWTPPPEVSRVVIAADSGAVGIAAARILMDRVRVSGRNVEIASPPTGYGDWNEAAAAV</sequence>
<evidence type="ECO:0000313" key="4">
    <source>
        <dbReference type="Proteomes" id="UP000001868"/>
    </source>
</evidence>
<dbReference type="CDD" id="cd01029">
    <property type="entry name" value="TOPRIM_primases"/>
    <property type="match status" value="1"/>
</dbReference>
<dbReference type="KEGG" id="pzu:PHZ_c2413"/>
<dbReference type="AlphaFoldDB" id="B4RG09"/>
<keyword evidence="4" id="KW-1185">Reference proteome</keyword>
<name>B4RG09_PHEZH</name>
<dbReference type="eggNOG" id="COG4643">
    <property type="taxonomic scope" value="Bacteria"/>
</dbReference>
<dbReference type="InterPro" id="IPR006171">
    <property type="entry name" value="TOPRIM_dom"/>
</dbReference>
<dbReference type="STRING" id="450851.PHZ_c2413"/>
<proteinExistence type="predicted"/>
<gene>
    <name evidence="3" type="ordered locus">PHZ_c2413</name>
</gene>
<dbReference type="Proteomes" id="UP000001868">
    <property type="component" value="Chromosome"/>
</dbReference>
<feature type="domain" description="Toprim" evidence="1">
    <location>
        <begin position="231"/>
        <end position="316"/>
    </location>
</feature>
<reference evidence="3 4" key="1">
    <citation type="journal article" date="2008" name="BMC Genomics">
        <title>Complete genome of Phenylobacterium zucineum - a novel facultative intracellular bacterium isolated from human erythroleukemia cell line K562.</title>
        <authorList>
            <person name="Luo Y."/>
            <person name="Xu X."/>
            <person name="Ding Z."/>
            <person name="Liu Z."/>
            <person name="Zhang B."/>
            <person name="Yan Z."/>
            <person name="Sun J."/>
            <person name="Hu S."/>
            <person name="Hu X."/>
        </authorList>
    </citation>
    <scope>NUCLEOTIDE SEQUENCE [LARGE SCALE GENOMIC DNA]</scope>
    <source>
        <strain evidence="3 4">HLK1</strain>
    </source>
</reference>
<organism evidence="3 4">
    <name type="scientific">Phenylobacterium zucineum (strain HLK1)</name>
    <dbReference type="NCBI Taxonomy" id="450851"/>
    <lineage>
        <taxon>Bacteria</taxon>
        <taxon>Pseudomonadati</taxon>
        <taxon>Pseudomonadota</taxon>
        <taxon>Alphaproteobacteria</taxon>
        <taxon>Caulobacterales</taxon>
        <taxon>Caulobacteraceae</taxon>
        <taxon>Phenylobacterium</taxon>
    </lineage>
</organism>